<keyword evidence="1" id="KW-0812">Transmembrane</keyword>
<evidence type="ECO:0000313" key="2">
    <source>
        <dbReference type="EMBL" id="SVA40684.1"/>
    </source>
</evidence>
<dbReference type="AlphaFoldDB" id="A0A381VKD5"/>
<sequence>RPLHYPSSTAPKGYFFFAADFVGFLVFLATFFEVFFAAFLAIFFEVFFATFLVSDFPVPGAFFFKSTFGEAATLPPPVFFELLRFRARERAAGAGSADDSSLARRSKNFRATLSSNWILTNASSIAIIDPSPYVGSWTLAPTSKRFILRPFLSK</sequence>
<feature type="non-terminal residue" evidence="2">
    <location>
        <position position="1"/>
    </location>
</feature>
<dbReference type="EMBL" id="UINC01009055">
    <property type="protein sequence ID" value="SVA40684.1"/>
    <property type="molecule type" value="Genomic_DNA"/>
</dbReference>
<protein>
    <submittedName>
        <fullName evidence="2">Uncharacterized protein</fullName>
    </submittedName>
</protein>
<gene>
    <name evidence="2" type="ORF">METZ01_LOCUS93538</name>
</gene>
<evidence type="ECO:0000256" key="1">
    <source>
        <dbReference type="SAM" id="Phobius"/>
    </source>
</evidence>
<feature type="transmembrane region" description="Helical" evidence="1">
    <location>
        <begin position="12"/>
        <end position="32"/>
    </location>
</feature>
<organism evidence="2">
    <name type="scientific">marine metagenome</name>
    <dbReference type="NCBI Taxonomy" id="408172"/>
    <lineage>
        <taxon>unclassified sequences</taxon>
        <taxon>metagenomes</taxon>
        <taxon>ecological metagenomes</taxon>
    </lineage>
</organism>
<reference evidence="2" key="1">
    <citation type="submission" date="2018-05" db="EMBL/GenBank/DDBJ databases">
        <authorList>
            <person name="Lanie J.A."/>
            <person name="Ng W.-L."/>
            <person name="Kazmierczak K.M."/>
            <person name="Andrzejewski T.M."/>
            <person name="Davidsen T.M."/>
            <person name="Wayne K.J."/>
            <person name="Tettelin H."/>
            <person name="Glass J.I."/>
            <person name="Rusch D."/>
            <person name="Podicherti R."/>
            <person name="Tsui H.-C.T."/>
            <person name="Winkler M.E."/>
        </authorList>
    </citation>
    <scope>NUCLEOTIDE SEQUENCE</scope>
</reference>
<accession>A0A381VKD5</accession>
<keyword evidence="1" id="KW-0472">Membrane</keyword>
<name>A0A381VKD5_9ZZZZ</name>
<keyword evidence="1" id="KW-1133">Transmembrane helix</keyword>
<proteinExistence type="predicted"/>